<dbReference type="AlphaFoldDB" id="A0A139AY83"/>
<proteinExistence type="predicted"/>
<organism evidence="1 2">
    <name type="scientific">Gonapodya prolifera (strain JEL478)</name>
    <name type="common">Monoblepharis prolifera</name>
    <dbReference type="NCBI Taxonomy" id="1344416"/>
    <lineage>
        <taxon>Eukaryota</taxon>
        <taxon>Fungi</taxon>
        <taxon>Fungi incertae sedis</taxon>
        <taxon>Chytridiomycota</taxon>
        <taxon>Chytridiomycota incertae sedis</taxon>
        <taxon>Monoblepharidomycetes</taxon>
        <taxon>Monoblepharidales</taxon>
        <taxon>Gonapodyaceae</taxon>
        <taxon>Gonapodya</taxon>
    </lineage>
</organism>
<sequence length="186" mass="20664">MAYRDRGAMLEGGAVVLITRLAMLYKKKYNINWKSGFHEGFPDWLERHFMITGVVKSTKRGTGGGGTQCPRGSVEISGEQSSMFQAPAHTASFMYTTTFPKVTLTYRNRAGQEWVLWATARVQLIISDEFTLEKMGSRIGLLALAESALSRISKDFVYNGTSSVFPIGECLQCEQDTPEITCSSRP</sequence>
<dbReference type="EMBL" id="KQ965732">
    <property type="protein sequence ID" value="KXS21533.1"/>
    <property type="molecule type" value="Genomic_DNA"/>
</dbReference>
<name>A0A139AY83_GONPJ</name>
<dbReference type="Proteomes" id="UP000070544">
    <property type="component" value="Unassembled WGS sequence"/>
</dbReference>
<protein>
    <submittedName>
        <fullName evidence="1">Uncharacterized protein</fullName>
    </submittedName>
</protein>
<evidence type="ECO:0000313" key="2">
    <source>
        <dbReference type="Proteomes" id="UP000070544"/>
    </source>
</evidence>
<accession>A0A139AY83</accession>
<gene>
    <name evidence="1" type="ORF">M427DRAFT_272722</name>
</gene>
<keyword evidence="2" id="KW-1185">Reference proteome</keyword>
<reference evidence="1 2" key="1">
    <citation type="journal article" date="2015" name="Genome Biol. Evol.">
        <title>Phylogenomic analyses indicate that early fungi evolved digesting cell walls of algal ancestors of land plants.</title>
        <authorList>
            <person name="Chang Y."/>
            <person name="Wang S."/>
            <person name="Sekimoto S."/>
            <person name="Aerts A.L."/>
            <person name="Choi C."/>
            <person name="Clum A."/>
            <person name="LaButti K.M."/>
            <person name="Lindquist E.A."/>
            <person name="Yee Ngan C."/>
            <person name="Ohm R.A."/>
            <person name="Salamov A.A."/>
            <person name="Grigoriev I.V."/>
            <person name="Spatafora J.W."/>
            <person name="Berbee M.L."/>
        </authorList>
    </citation>
    <scope>NUCLEOTIDE SEQUENCE [LARGE SCALE GENOMIC DNA]</scope>
    <source>
        <strain evidence="1 2">JEL478</strain>
    </source>
</reference>
<evidence type="ECO:0000313" key="1">
    <source>
        <dbReference type="EMBL" id="KXS21533.1"/>
    </source>
</evidence>